<dbReference type="VEuPathDB" id="HostDB:ENSMUSG00000092592"/>
<name>E9Q3U2_MOUSE</name>
<evidence type="ECO:0000313" key="3">
    <source>
        <dbReference type="Proteomes" id="UP000000589"/>
    </source>
</evidence>
<organism evidence="1 3">
    <name type="scientific">Mus musculus</name>
    <name type="common">Mouse</name>
    <dbReference type="NCBI Taxonomy" id="10090"/>
    <lineage>
        <taxon>Eukaryota</taxon>
        <taxon>Metazoa</taxon>
        <taxon>Chordata</taxon>
        <taxon>Craniata</taxon>
        <taxon>Vertebrata</taxon>
        <taxon>Euteleostomi</taxon>
        <taxon>Mammalia</taxon>
        <taxon>Eutheria</taxon>
        <taxon>Euarchontoglires</taxon>
        <taxon>Glires</taxon>
        <taxon>Rodentia</taxon>
        <taxon>Myomorpha</taxon>
        <taxon>Muroidea</taxon>
        <taxon>Muridae</taxon>
        <taxon>Murinae</taxon>
        <taxon>Mus</taxon>
        <taxon>Mus</taxon>
    </lineage>
</organism>
<proteinExistence type="predicted"/>
<protein>
    <submittedName>
        <fullName evidence="1">Predicted gene 20449</fullName>
    </submittedName>
</protein>
<evidence type="ECO:0000313" key="1">
    <source>
        <dbReference type="Ensembl" id="ENSMUSP00000092110.4"/>
    </source>
</evidence>
<dbReference type="Bgee" id="ENSMUSG00000092592">
    <property type="expression patterns" value="Expressed in undifferentiated genital tubercle and 7 other cell types or tissues"/>
</dbReference>
<reference evidence="1" key="3">
    <citation type="submission" date="2025-08" db="UniProtKB">
        <authorList>
            <consortium name="Ensembl"/>
        </authorList>
    </citation>
    <scope>IDENTIFICATION</scope>
    <source>
        <strain evidence="1">C57BL/6J</strain>
    </source>
</reference>
<evidence type="ECO:0000313" key="2">
    <source>
        <dbReference type="MGI" id="MGI:5141914"/>
    </source>
</evidence>
<dbReference type="MGI" id="MGI:5141914">
    <property type="gene designation" value="Gm20449"/>
</dbReference>
<accession>E9Q3U2</accession>
<keyword evidence="3" id="KW-1185">Reference proteome</keyword>
<dbReference type="Ensembl" id="ENSMUST00000094532.4">
    <property type="protein sequence ID" value="ENSMUSP00000092110.4"/>
    <property type="gene ID" value="ENSMUSG00000092592.2"/>
</dbReference>
<dbReference type="AlphaFoldDB" id="E9Q3U2"/>
<dbReference type="HOGENOM" id="CLU_3319903_0_0_1"/>
<gene>
    <name evidence="1 2" type="primary">Gm20449</name>
    <name evidence="2" type="synonym">AW146154</name>
</gene>
<reference evidence="1 3" key="1">
    <citation type="journal article" date="2009" name="PLoS Biol.">
        <title>Lineage-specific biology revealed by a finished genome assembly of the mouse.</title>
        <authorList>
            <consortium name="Mouse Genome Sequencing Consortium"/>
            <person name="Church D.M."/>
            <person name="Goodstadt L."/>
            <person name="Hillier L.W."/>
            <person name="Zody M.C."/>
            <person name="Goldstein S."/>
            <person name="She X."/>
            <person name="Bult C.J."/>
            <person name="Agarwala R."/>
            <person name="Cherry J.L."/>
            <person name="DiCuccio M."/>
            <person name="Hlavina W."/>
            <person name="Kapustin Y."/>
            <person name="Meric P."/>
            <person name="Maglott D."/>
            <person name="Birtle Z."/>
            <person name="Marques A.C."/>
            <person name="Graves T."/>
            <person name="Zhou S."/>
            <person name="Teague B."/>
            <person name="Potamousis K."/>
            <person name="Churas C."/>
            <person name="Place M."/>
            <person name="Herschleb J."/>
            <person name="Runnheim R."/>
            <person name="Forrest D."/>
            <person name="Amos-Landgraf J."/>
            <person name="Schwartz D.C."/>
            <person name="Cheng Z."/>
            <person name="Lindblad-Toh K."/>
            <person name="Eichler E.E."/>
            <person name="Ponting C.P."/>
        </authorList>
    </citation>
    <scope>NUCLEOTIDE SEQUENCE [LARGE SCALE GENOMIC DNA]</scope>
    <source>
        <strain evidence="1 3">C57BL/6J</strain>
    </source>
</reference>
<sequence>MFLAYGIRWNTAGATFKSILSLRKRNFTIQFAEWIYKEE</sequence>
<reference evidence="1" key="4">
    <citation type="submission" date="2025-09" db="UniProtKB">
        <authorList>
            <consortium name="Ensembl"/>
        </authorList>
    </citation>
    <scope>IDENTIFICATION</scope>
    <source>
        <strain evidence="1">C57BL/6J</strain>
    </source>
</reference>
<dbReference type="AGR" id="MGI:5141914"/>
<reference evidence="1 3" key="2">
    <citation type="journal article" date="2011" name="PLoS Biol.">
        <title>Modernizing reference genome assemblies.</title>
        <authorList>
            <person name="Church D.M."/>
            <person name="Schneider V.A."/>
            <person name="Graves T."/>
            <person name="Auger K."/>
            <person name="Cunningham F."/>
            <person name="Bouk N."/>
            <person name="Chen H.C."/>
            <person name="Agarwala R."/>
            <person name="McLaren W.M."/>
            <person name="Ritchie G.R."/>
            <person name="Albracht D."/>
            <person name="Kremitzki M."/>
            <person name="Rock S."/>
            <person name="Kotkiewicz H."/>
            <person name="Kremitzki C."/>
            <person name="Wollam A."/>
            <person name="Trani L."/>
            <person name="Fulton L."/>
            <person name="Fulton R."/>
            <person name="Matthews L."/>
            <person name="Whitehead S."/>
            <person name="Chow W."/>
            <person name="Torrance J."/>
            <person name="Dunn M."/>
            <person name="Harden G."/>
            <person name="Threadgold G."/>
            <person name="Wood J."/>
            <person name="Collins J."/>
            <person name="Heath P."/>
            <person name="Griffiths G."/>
            <person name="Pelan S."/>
            <person name="Grafham D."/>
            <person name="Eichler E.E."/>
            <person name="Weinstock G."/>
            <person name="Mardis E.R."/>
            <person name="Wilson R.K."/>
            <person name="Howe K."/>
            <person name="Flicek P."/>
            <person name="Hubbard T."/>
        </authorList>
    </citation>
    <scope>NUCLEOTIDE SEQUENCE [LARGE SCALE GENOMIC DNA]</scope>
    <source>
        <strain evidence="1 3">C57BL/6J</strain>
    </source>
</reference>
<dbReference type="Proteomes" id="UP000000589">
    <property type="component" value="Chromosome 7"/>
</dbReference>